<gene>
    <name evidence="1" type="ORF">EGW08_011030</name>
</gene>
<sequence>MPLISEHTKQMAVIELTVPSEDRVEVSGELKRSKYENIAEAGRKNGWKVRIWAVQVGCRGFRGFPAASMARLLKDLGVPRKRKKRRLRQLGEAAERVSNSIWKWSHFKEWGSGRCEPMSSGGKSYWGSQGGQYYQYPPKLCDLPWLVAHDGDRGLQEWTKMLLDHHRKTRLVQVYVPSMLKTALEQEIWKTTASNHWKEK</sequence>
<reference evidence="1 2" key="1">
    <citation type="submission" date="2019-01" db="EMBL/GenBank/DDBJ databases">
        <title>A draft genome assembly of the solar-powered sea slug Elysia chlorotica.</title>
        <authorList>
            <person name="Cai H."/>
            <person name="Li Q."/>
            <person name="Fang X."/>
            <person name="Li J."/>
            <person name="Curtis N.E."/>
            <person name="Altenburger A."/>
            <person name="Shibata T."/>
            <person name="Feng M."/>
            <person name="Maeda T."/>
            <person name="Schwartz J.A."/>
            <person name="Shigenobu S."/>
            <person name="Lundholm N."/>
            <person name="Nishiyama T."/>
            <person name="Yang H."/>
            <person name="Hasebe M."/>
            <person name="Li S."/>
            <person name="Pierce S.K."/>
            <person name="Wang J."/>
        </authorList>
    </citation>
    <scope>NUCLEOTIDE SEQUENCE [LARGE SCALE GENOMIC DNA]</scope>
    <source>
        <strain evidence="1">EC2010</strain>
        <tissue evidence="1">Whole organism of an adult</tissue>
    </source>
</reference>
<comment type="caution">
    <text evidence="1">The sequence shown here is derived from an EMBL/GenBank/DDBJ whole genome shotgun (WGS) entry which is preliminary data.</text>
</comment>
<keyword evidence="2" id="KW-1185">Reference proteome</keyword>
<accession>A0A433THY5</accession>
<dbReference type="STRING" id="188477.A0A433THY5"/>
<name>A0A433THY5_ELYCH</name>
<dbReference type="Proteomes" id="UP000271974">
    <property type="component" value="Unassembled WGS sequence"/>
</dbReference>
<evidence type="ECO:0000313" key="2">
    <source>
        <dbReference type="Proteomes" id="UP000271974"/>
    </source>
</evidence>
<dbReference type="EMBL" id="RQTK01000350">
    <property type="protein sequence ID" value="RUS81200.1"/>
    <property type="molecule type" value="Genomic_DNA"/>
</dbReference>
<dbReference type="AlphaFoldDB" id="A0A433THY5"/>
<evidence type="ECO:0000313" key="1">
    <source>
        <dbReference type="EMBL" id="RUS81200.1"/>
    </source>
</evidence>
<dbReference type="OrthoDB" id="6139141at2759"/>
<protein>
    <submittedName>
        <fullName evidence="1">Uncharacterized protein</fullName>
    </submittedName>
</protein>
<organism evidence="1 2">
    <name type="scientific">Elysia chlorotica</name>
    <name type="common">Eastern emerald elysia</name>
    <name type="synonym">Sea slug</name>
    <dbReference type="NCBI Taxonomy" id="188477"/>
    <lineage>
        <taxon>Eukaryota</taxon>
        <taxon>Metazoa</taxon>
        <taxon>Spiralia</taxon>
        <taxon>Lophotrochozoa</taxon>
        <taxon>Mollusca</taxon>
        <taxon>Gastropoda</taxon>
        <taxon>Heterobranchia</taxon>
        <taxon>Euthyneura</taxon>
        <taxon>Panpulmonata</taxon>
        <taxon>Sacoglossa</taxon>
        <taxon>Placobranchoidea</taxon>
        <taxon>Plakobranchidae</taxon>
        <taxon>Elysia</taxon>
    </lineage>
</organism>
<proteinExistence type="predicted"/>